<name>K8ZCE0_9ENTE</name>
<reference evidence="2 3" key="1">
    <citation type="journal article" date="2013" name="Genome Announc.">
        <title>Draft Genome Sequence of Catellicoccus marimammalium, a Novel Species Commonly Found in Gull Feces.</title>
        <authorList>
            <person name="Weigand M.R."/>
            <person name="Ryu H."/>
            <person name="Bozcek L."/>
            <person name="Konstantinidis K.T."/>
            <person name="Santo Domingo J.W."/>
        </authorList>
    </citation>
    <scope>NUCLEOTIDE SEQUENCE [LARGE SCALE GENOMIC DNA]</scope>
    <source>
        <strain evidence="2 3">M35/04/3</strain>
    </source>
</reference>
<dbReference type="Proteomes" id="UP000016057">
    <property type="component" value="Unassembled WGS sequence"/>
</dbReference>
<comment type="caution">
    <text evidence="2">The sequence shown here is derived from an EMBL/GenBank/DDBJ whole genome shotgun (WGS) entry which is preliminary data.</text>
</comment>
<feature type="transmembrane region" description="Helical" evidence="1">
    <location>
        <begin position="12"/>
        <end position="30"/>
    </location>
</feature>
<sequence length="195" mass="23645">MSKQFSNYIKIGIIFLTIFLFLIYPIWHILKKRYYDKKNEENILEMKNILKEIGEEVTKLEEYINSHFLPNVRYSNKEQRIKHLIHEYNTDMLIKLIKQLCHEMDYYNSDFLVLYSYSSEIQKLDLVSKLEIVNKIRDEIDRDYGRIKINRKYSNFKEDYVYGIKQAFSIITPKSIWNIIKSAFKFIIIFLITAI</sequence>
<keyword evidence="1" id="KW-1133">Transmembrane helix</keyword>
<gene>
    <name evidence="2" type="ORF">C683_0493</name>
</gene>
<organism evidence="2 3">
    <name type="scientific">Catellicoccus marimammalium M35/04/3</name>
    <dbReference type="NCBI Taxonomy" id="1234409"/>
    <lineage>
        <taxon>Bacteria</taxon>
        <taxon>Bacillati</taxon>
        <taxon>Bacillota</taxon>
        <taxon>Bacilli</taxon>
        <taxon>Lactobacillales</taxon>
        <taxon>Enterococcaceae</taxon>
        <taxon>Catellicoccus</taxon>
    </lineage>
</organism>
<keyword evidence="1" id="KW-0472">Membrane</keyword>
<evidence type="ECO:0000313" key="2">
    <source>
        <dbReference type="EMBL" id="EKU27712.1"/>
    </source>
</evidence>
<dbReference type="EMBL" id="AMYT01000011">
    <property type="protein sequence ID" value="EKU27712.1"/>
    <property type="molecule type" value="Genomic_DNA"/>
</dbReference>
<protein>
    <submittedName>
        <fullName evidence="2">Uncharacterized protein</fullName>
    </submittedName>
</protein>
<keyword evidence="3" id="KW-1185">Reference proteome</keyword>
<evidence type="ECO:0000313" key="3">
    <source>
        <dbReference type="Proteomes" id="UP000016057"/>
    </source>
</evidence>
<dbReference type="RefSeq" id="WP_009489312.1">
    <property type="nucleotide sequence ID" value="NZ_AMYT01000011.1"/>
</dbReference>
<proteinExistence type="predicted"/>
<accession>K8ZCE0</accession>
<evidence type="ECO:0000256" key="1">
    <source>
        <dbReference type="SAM" id="Phobius"/>
    </source>
</evidence>
<keyword evidence="1" id="KW-0812">Transmembrane</keyword>
<dbReference type="AlphaFoldDB" id="K8ZCE0"/>